<proteinExistence type="predicted"/>
<feature type="transmembrane region" description="Helical" evidence="1">
    <location>
        <begin position="159"/>
        <end position="178"/>
    </location>
</feature>
<gene>
    <name evidence="2" type="ORF">Pma05_81640</name>
</gene>
<accession>A0ABQ4F3Z3</accession>
<evidence type="ECO:0000313" key="3">
    <source>
        <dbReference type="Proteomes" id="UP000621500"/>
    </source>
</evidence>
<keyword evidence="1" id="KW-0472">Membrane</keyword>
<keyword evidence="3" id="KW-1185">Reference proteome</keyword>
<comment type="caution">
    <text evidence="2">The sequence shown here is derived from an EMBL/GenBank/DDBJ whole genome shotgun (WGS) entry which is preliminary data.</text>
</comment>
<keyword evidence="1" id="KW-0812">Transmembrane</keyword>
<protein>
    <recommendedName>
        <fullName evidence="4">Glycosyl transferase</fullName>
    </recommendedName>
</protein>
<organism evidence="2 3">
    <name type="scientific">Plantactinospora mayteni</name>
    <dbReference type="NCBI Taxonomy" id="566021"/>
    <lineage>
        <taxon>Bacteria</taxon>
        <taxon>Bacillati</taxon>
        <taxon>Actinomycetota</taxon>
        <taxon>Actinomycetes</taxon>
        <taxon>Micromonosporales</taxon>
        <taxon>Micromonosporaceae</taxon>
        <taxon>Plantactinospora</taxon>
    </lineage>
</organism>
<keyword evidence="1" id="KW-1133">Transmembrane helix</keyword>
<name>A0ABQ4F3Z3_9ACTN</name>
<dbReference type="Proteomes" id="UP000621500">
    <property type="component" value="Unassembled WGS sequence"/>
</dbReference>
<reference evidence="2 3" key="1">
    <citation type="submission" date="2021-01" db="EMBL/GenBank/DDBJ databases">
        <title>Whole genome shotgun sequence of Plantactinospora mayteni NBRC 109088.</title>
        <authorList>
            <person name="Komaki H."/>
            <person name="Tamura T."/>
        </authorList>
    </citation>
    <scope>NUCLEOTIDE SEQUENCE [LARGE SCALE GENOMIC DNA]</scope>
    <source>
        <strain evidence="2 3">NBRC 109088</strain>
    </source>
</reference>
<sequence>MTARRRGARARALGVGMLFAGAALRGVLAGPWAGGLRRTNFRGRTVTLAAGPALAVGAAVGAAAGAPSRPAGAAALVAGLSCGAVGLYDDVVGARPEQKTAKGFAGHLAALRQGRVTSGVVKIAGVGAAGLAAAALLAADPTVRSHPGRRRAGRPAGMVDLLLGAGVVAGTANLVNLLDLRPGRALKSGVLLGAPLLPGPTGGLAAGPVGAAAALLPADLDERVMLGDSGANALGALLGVALAARTGPVGRAGALAVIAALTAASEKVSFTQVIQNTPGLRELDALGRRHS</sequence>
<feature type="transmembrane region" description="Helical" evidence="1">
    <location>
        <begin position="120"/>
        <end position="139"/>
    </location>
</feature>
<evidence type="ECO:0000313" key="2">
    <source>
        <dbReference type="EMBL" id="GIH01592.1"/>
    </source>
</evidence>
<feature type="transmembrane region" description="Helical" evidence="1">
    <location>
        <begin position="45"/>
        <end position="64"/>
    </location>
</feature>
<evidence type="ECO:0008006" key="4">
    <source>
        <dbReference type="Google" id="ProtNLM"/>
    </source>
</evidence>
<dbReference type="EMBL" id="BONX01000075">
    <property type="protein sequence ID" value="GIH01592.1"/>
    <property type="molecule type" value="Genomic_DNA"/>
</dbReference>
<evidence type="ECO:0000256" key="1">
    <source>
        <dbReference type="SAM" id="Phobius"/>
    </source>
</evidence>